<dbReference type="InterPro" id="IPR008990">
    <property type="entry name" value="Elect_transpt_acc-like_dom_sf"/>
</dbReference>
<dbReference type="Pfam" id="PF21006">
    <property type="entry name" value="NHase_beta_N"/>
    <property type="match status" value="1"/>
</dbReference>
<dbReference type="Gene3D" id="1.10.472.20">
    <property type="entry name" value="Nitrile hydratase, beta subunit"/>
    <property type="match status" value="1"/>
</dbReference>
<evidence type="ECO:0000313" key="2">
    <source>
        <dbReference type="EMBL" id="MXP62426.1"/>
    </source>
</evidence>
<evidence type="ECO:0000259" key="1">
    <source>
        <dbReference type="Pfam" id="PF21006"/>
    </source>
</evidence>
<dbReference type="EMBL" id="SNVJ01000002">
    <property type="protein sequence ID" value="MXP62426.1"/>
    <property type="molecule type" value="Genomic_DNA"/>
</dbReference>
<comment type="caution">
    <text evidence="2">The sequence shown here is derived from an EMBL/GenBank/DDBJ whole genome shotgun (WGS) entry which is preliminary data.</text>
</comment>
<organism evidence="2 3">
    <name type="scientific">Teichococcus coralli</name>
    <dbReference type="NCBI Taxonomy" id="2545983"/>
    <lineage>
        <taxon>Bacteria</taxon>
        <taxon>Pseudomonadati</taxon>
        <taxon>Pseudomonadota</taxon>
        <taxon>Alphaproteobacteria</taxon>
        <taxon>Acetobacterales</taxon>
        <taxon>Roseomonadaceae</taxon>
        <taxon>Roseomonas</taxon>
    </lineage>
</organism>
<reference evidence="2 3" key="1">
    <citation type="submission" date="2019-03" db="EMBL/GenBank/DDBJ databases">
        <title>Roseomonas sp. a novel Roseomonas species isolated from Sea whip Gorgonian.</title>
        <authorList>
            <person name="Li F."/>
            <person name="Pan X."/>
            <person name="Huang S."/>
            <person name="Li Z."/>
            <person name="Meng B."/>
        </authorList>
    </citation>
    <scope>NUCLEOTIDE SEQUENCE [LARGE SCALE GENOMIC DNA]</scope>
    <source>
        <strain evidence="2 3">M0104</strain>
    </source>
</reference>
<dbReference type="InterPro" id="IPR023808">
    <property type="entry name" value="Nitrile_Hydratase_acc_put"/>
</dbReference>
<name>A0A845B8J3_9PROT</name>
<dbReference type="InterPro" id="IPR049054">
    <property type="entry name" value="CN_hydtase_beta-like_N"/>
</dbReference>
<dbReference type="SUPFAM" id="SSF50090">
    <property type="entry name" value="Electron transport accessory proteins"/>
    <property type="match status" value="1"/>
</dbReference>
<proteinExistence type="predicted"/>
<sequence>MTAALEPVAPLPRCAEEPVFREPWEASAFAMTVALHQRGLFTWSEWAECLGEAIRAAQAEGDPDLGDTYYRHWLLALETMVARKGVAGAALLAQRQAAWDRAAHATPHGQPILLENDPLFTRGA</sequence>
<protein>
    <submittedName>
        <fullName evidence="2">Nitrile hydratase accessory protein</fullName>
    </submittedName>
</protein>
<dbReference type="NCBIfam" id="TIGR03889">
    <property type="entry name" value="nitrile_acc"/>
    <property type="match status" value="1"/>
</dbReference>
<evidence type="ECO:0000313" key="3">
    <source>
        <dbReference type="Proteomes" id="UP000460715"/>
    </source>
</evidence>
<feature type="domain" description="Nitrile hydratase beta subunit-like N-terminal" evidence="1">
    <location>
        <begin position="9"/>
        <end position="103"/>
    </location>
</feature>
<dbReference type="OrthoDB" id="9811616at2"/>
<accession>A0A845B8J3</accession>
<dbReference type="AlphaFoldDB" id="A0A845B8J3"/>
<gene>
    <name evidence="2" type="ORF">E0493_03540</name>
</gene>
<dbReference type="InterPro" id="IPR042262">
    <property type="entry name" value="CN_hydtase_beta_C"/>
</dbReference>
<keyword evidence="3" id="KW-1185">Reference proteome</keyword>
<dbReference type="Proteomes" id="UP000460715">
    <property type="component" value="Unassembled WGS sequence"/>
</dbReference>